<feature type="non-terminal residue" evidence="1">
    <location>
        <position position="1"/>
    </location>
</feature>
<dbReference type="Proteomes" id="UP000663829">
    <property type="component" value="Unassembled WGS sequence"/>
</dbReference>
<evidence type="ECO:0000313" key="3">
    <source>
        <dbReference type="Proteomes" id="UP000663829"/>
    </source>
</evidence>
<dbReference type="AlphaFoldDB" id="A0A815MBZ0"/>
<dbReference type="Gene3D" id="1.10.1410.40">
    <property type="match status" value="1"/>
</dbReference>
<comment type="caution">
    <text evidence="1">The sequence shown here is derived from an EMBL/GenBank/DDBJ whole genome shotgun (WGS) entry which is preliminary data.</text>
</comment>
<reference evidence="1" key="1">
    <citation type="submission" date="2021-02" db="EMBL/GenBank/DDBJ databases">
        <authorList>
            <person name="Nowell W R."/>
        </authorList>
    </citation>
    <scope>NUCLEOTIDE SEQUENCE</scope>
</reference>
<proteinExistence type="predicted"/>
<gene>
    <name evidence="1" type="ORF">GPM918_LOCUS33688</name>
    <name evidence="2" type="ORF">SRO942_LOCUS34374</name>
</gene>
<dbReference type="EMBL" id="CAJOBC010083564">
    <property type="protein sequence ID" value="CAF4303508.1"/>
    <property type="molecule type" value="Genomic_DNA"/>
</dbReference>
<evidence type="ECO:0000313" key="2">
    <source>
        <dbReference type="EMBL" id="CAF4303508.1"/>
    </source>
</evidence>
<evidence type="ECO:0000313" key="1">
    <source>
        <dbReference type="EMBL" id="CAF1419525.1"/>
    </source>
</evidence>
<organism evidence="1 3">
    <name type="scientific">Didymodactylos carnosus</name>
    <dbReference type="NCBI Taxonomy" id="1234261"/>
    <lineage>
        <taxon>Eukaryota</taxon>
        <taxon>Metazoa</taxon>
        <taxon>Spiralia</taxon>
        <taxon>Gnathifera</taxon>
        <taxon>Rotifera</taxon>
        <taxon>Eurotatoria</taxon>
        <taxon>Bdelloidea</taxon>
        <taxon>Philodinida</taxon>
        <taxon>Philodinidae</taxon>
        <taxon>Didymodactylos</taxon>
    </lineage>
</organism>
<sequence>PVRISGIAKIIYYKYIRSTIIDGMYVSSYFVKTTVLWLCEIMNLTEIQDANIIEELTKIWIRFACDKLHTKYCQHYFISNINILENYNLELLYTISKLLTDNQTNIIKMLITNSADVDDEYNKDDAEYEYSKEYIEHENLADKEHFEILKKYFPYQKHDFFNTCYRVLLNTFSSSDTLSDERFWTLYKQIFLDYKSTTTNENDTYDDKISYMKFIAMFQMSIKQMMYAVDLMPYLENAIIKPVNSECTTQIVADIIRNILQKFNQQSLGDTYRIIDGKNSECMKQLYEGNSLLLSQGPEILSQDDVLTKSVSDKYLLRCHYHNNNNQRCKRYGYVFAINQLALCLDHMNEHNKDRKQALLTRFDIGLD</sequence>
<name>A0A815MBZ0_9BILA</name>
<protein>
    <submittedName>
        <fullName evidence="1">Uncharacterized protein</fullName>
    </submittedName>
</protein>
<accession>A0A815MBZ0</accession>
<dbReference type="EMBL" id="CAJNOQ010018137">
    <property type="protein sequence ID" value="CAF1419525.1"/>
    <property type="molecule type" value="Genomic_DNA"/>
</dbReference>
<keyword evidence="3" id="KW-1185">Reference proteome</keyword>
<dbReference type="Proteomes" id="UP000681722">
    <property type="component" value="Unassembled WGS sequence"/>
</dbReference>